<name>A0A0R3C9P4_9BRAD</name>
<protein>
    <submittedName>
        <fullName evidence="1">Uncharacterized protein</fullName>
    </submittedName>
</protein>
<evidence type="ECO:0000313" key="1">
    <source>
        <dbReference type="EMBL" id="KRP94400.1"/>
    </source>
</evidence>
<evidence type="ECO:0000313" key="2">
    <source>
        <dbReference type="Proteomes" id="UP000051380"/>
    </source>
</evidence>
<reference evidence="1 2" key="1">
    <citation type="submission" date="2015-09" db="EMBL/GenBank/DDBJ databases">
        <title>Draft Genome Sequence of the Strain BR 3267 (Bradyrhizobium yuanmingense) recommended as inoculant for cowpea in Brazil.</title>
        <authorList>
            <person name="Simoes-Araujo J.L."/>
            <person name="Zilli J.E."/>
        </authorList>
    </citation>
    <scope>NUCLEOTIDE SEQUENCE [LARGE SCALE GENOMIC DNA]</scope>
    <source>
        <strain evidence="1 2">BR3267</strain>
    </source>
</reference>
<proteinExistence type="predicted"/>
<dbReference type="AlphaFoldDB" id="A0A0R3C9P4"/>
<gene>
    <name evidence="1" type="ORF">AOQ72_24755</name>
</gene>
<sequence>MRRSAMSSQQPLLDQVFILRFWREAAGGSGDGRWRVLVRNINTRRRDVVDDVQRAFAIVTANLNVAAEVHEEQAASTVEPPTPEQ</sequence>
<organism evidence="1 2">
    <name type="scientific">Bradyrhizobium yuanmingense</name>
    <dbReference type="NCBI Taxonomy" id="108015"/>
    <lineage>
        <taxon>Bacteria</taxon>
        <taxon>Pseudomonadati</taxon>
        <taxon>Pseudomonadota</taxon>
        <taxon>Alphaproteobacteria</taxon>
        <taxon>Hyphomicrobiales</taxon>
        <taxon>Nitrobacteraceae</taxon>
        <taxon>Bradyrhizobium</taxon>
    </lineage>
</organism>
<dbReference type="Proteomes" id="UP000051380">
    <property type="component" value="Unassembled WGS sequence"/>
</dbReference>
<dbReference type="EMBL" id="LJYF01000029">
    <property type="protein sequence ID" value="KRP94400.1"/>
    <property type="molecule type" value="Genomic_DNA"/>
</dbReference>
<comment type="caution">
    <text evidence="1">The sequence shown here is derived from an EMBL/GenBank/DDBJ whole genome shotgun (WGS) entry which is preliminary data.</text>
</comment>
<accession>A0A0R3C9P4</accession>